<dbReference type="Pfam" id="PF01467">
    <property type="entry name" value="CTP_transf_like"/>
    <property type="match status" value="2"/>
</dbReference>
<dbReference type="PANTHER" id="PTHR45780">
    <property type="entry name" value="ETHANOLAMINE-PHOSPHATE CYTIDYLYLTRANSFERASE"/>
    <property type="match status" value="1"/>
</dbReference>
<dbReference type="eggNOG" id="KOG2803">
    <property type="taxonomic scope" value="Eukaryota"/>
</dbReference>
<evidence type="ECO:0000256" key="3">
    <source>
        <dbReference type="ARBA" id="ARBA00022516"/>
    </source>
</evidence>
<dbReference type="PANTHER" id="PTHR45780:SF2">
    <property type="entry name" value="ETHANOLAMINE-PHOSPHATE CYTIDYLYLTRANSFERASE"/>
    <property type="match status" value="1"/>
</dbReference>
<evidence type="ECO:0000313" key="14">
    <source>
        <dbReference type="Proteomes" id="UP000001640"/>
    </source>
</evidence>
<dbReference type="GO" id="GO:0006646">
    <property type="term" value="P:phosphatidylethanolamine biosynthetic process"/>
    <property type="evidence" value="ECO:0007669"/>
    <property type="project" value="UniProtKB-UniPathway"/>
</dbReference>
<keyword evidence="6" id="KW-0443">Lipid metabolism</keyword>
<dbReference type="InterPro" id="IPR014729">
    <property type="entry name" value="Rossmann-like_a/b/a_fold"/>
</dbReference>
<keyword evidence="14" id="KW-1185">Reference proteome</keyword>
<comment type="similarity">
    <text evidence="2">Belongs to the cytidylyltransferase family.</text>
</comment>
<evidence type="ECO:0000256" key="6">
    <source>
        <dbReference type="ARBA" id="ARBA00023098"/>
    </source>
</evidence>
<comment type="pathway">
    <text evidence="9">Phospholipid metabolism; phosphatidylethanolamine biosynthesis; phosphatidylethanolamine from ethanolamine: step 2/3.</text>
</comment>
<reference evidence="13 14" key="1">
    <citation type="journal article" date="2011" name="Proc. Natl. Acad. Sci. U.S.A.">
        <title>Evolutionary erosion of yeast sex chromosomes by mating-type switching accidents.</title>
        <authorList>
            <person name="Gordon J.L."/>
            <person name="Armisen D."/>
            <person name="Proux-Wera E."/>
            <person name="Oheigeartaigh S.S."/>
            <person name="Byrne K.P."/>
            <person name="Wolfe K.H."/>
        </authorList>
    </citation>
    <scope>NUCLEOTIDE SEQUENCE [LARGE SCALE GENOMIC DNA]</scope>
    <source>
        <strain evidence="14">ATCC 76901 / BCRC 22586 / CBS 4309 / NBRC 1992 / NRRL Y-12630</strain>
    </source>
</reference>
<keyword evidence="3" id="KW-0444">Lipid biosynthesis</keyword>
<dbReference type="RefSeq" id="XP_003673463.1">
    <property type="nucleotide sequence ID" value="XM_003673415.1"/>
</dbReference>
<dbReference type="CDD" id="cd02174">
    <property type="entry name" value="CCT"/>
    <property type="match status" value="1"/>
</dbReference>
<evidence type="ECO:0000256" key="9">
    <source>
        <dbReference type="ARBA" id="ARBA00024191"/>
    </source>
</evidence>
<dbReference type="GeneID" id="96900561"/>
<dbReference type="KEGG" id="ncs:NCAS_0A05190"/>
<dbReference type="EMBL" id="HE576752">
    <property type="protein sequence ID" value="CCC67077.1"/>
    <property type="molecule type" value="Genomic_DNA"/>
</dbReference>
<name>G0V6I4_NAUCA</name>
<dbReference type="Gene3D" id="3.40.50.620">
    <property type="entry name" value="HUPs"/>
    <property type="match status" value="2"/>
</dbReference>
<dbReference type="InParanoid" id="G0V6I4"/>
<evidence type="ECO:0000256" key="10">
    <source>
        <dbReference type="ARBA" id="ARBA00024221"/>
    </source>
</evidence>
<dbReference type="NCBIfam" id="TIGR00125">
    <property type="entry name" value="cyt_tran_rel"/>
    <property type="match status" value="1"/>
</dbReference>
<keyword evidence="8" id="KW-1208">Phospholipid metabolism</keyword>
<dbReference type="InterPro" id="IPR004821">
    <property type="entry name" value="Cyt_trans-like"/>
</dbReference>
<proteinExistence type="inferred from homology"/>
<dbReference type="FunCoup" id="G0V6I4">
    <property type="interactions" value="598"/>
</dbReference>
<dbReference type="InterPro" id="IPR041723">
    <property type="entry name" value="CCT"/>
</dbReference>
<evidence type="ECO:0000256" key="8">
    <source>
        <dbReference type="ARBA" id="ARBA00023264"/>
    </source>
</evidence>
<dbReference type="GO" id="GO:0005737">
    <property type="term" value="C:cytoplasm"/>
    <property type="evidence" value="ECO:0007669"/>
    <property type="project" value="TreeGrafter"/>
</dbReference>
<keyword evidence="7" id="KW-0594">Phospholipid biosynthesis</keyword>
<evidence type="ECO:0000256" key="7">
    <source>
        <dbReference type="ARBA" id="ARBA00023209"/>
    </source>
</evidence>
<evidence type="ECO:0000313" key="13">
    <source>
        <dbReference type="EMBL" id="CCC67077.1"/>
    </source>
</evidence>
<evidence type="ECO:0000256" key="5">
    <source>
        <dbReference type="ARBA" id="ARBA00022695"/>
    </source>
</evidence>
<keyword evidence="4" id="KW-0808">Transferase</keyword>
<sequence length="359" mass="41107">MSIILTVRRIDIEETLNTTPSVLPQIKMTAQLNEDRIWIDGCFDFVHHGHACAMLQARRTSNNKENSMLFCGVHNDAAIEYNKGTLPVMNAPERYAHARSIRWCSAVVEDAPYVTAPEWMDRFGCQYVIHGDDVTLDANGEDCYTIMRKMNRFKMVKRTYGVSTTDIIHRILTHNTLPSTDKDYFPTLDELEFCSKGVDGFSNHCYVFQDDLNNMLVRGGYDWDSTNSVLILGDFDLFHMGHIDQLKKIRNVLEPRRQIIIGVTSNESKEIIMTIKERVLSLLSCSFVDGVIIHPSKDTIENSSHDEKSKFSKVYNIDSPELVDGTVFSGYLTSRTIIARIETQRDMYVERNKRKGMPI</sequence>
<organism evidence="13 14">
    <name type="scientific">Naumovozyma castellii</name>
    <name type="common">Yeast</name>
    <name type="synonym">Saccharomyces castellii</name>
    <dbReference type="NCBI Taxonomy" id="27288"/>
    <lineage>
        <taxon>Eukaryota</taxon>
        <taxon>Fungi</taxon>
        <taxon>Dikarya</taxon>
        <taxon>Ascomycota</taxon>
        <taxon>Saccharomycotina</taxon>
        <taxon>Saccharomycetes</taxon>
        <taxon>Saccharomycetales</taxon>
        <taxon>Saccharomycetaceae</taxon>
        <taxon>Naumovozyma</taxon>
    </lineage>
</organism>
<evidence type="ECO:0000259" key="12">
    <source>
        <dbReference type="Pfam" id="PF01467"/>
    </source>
</evidence>
<feature type="domain" description="Cytidyltransferase-like" evidence="12">
    <location>
        <begin position="39"/>
        <end position="170"/>
    </location>
</feature>
<dbReference type="InterPro" id="IPR044608">
    <property type="entry name" value="Ect1/PCYT2"/>
</dbReference>
<dbReference type="HOGENOM" id="CLU_031246_0_0_1"/>
<dbReference type="EC" id="2.7.7.14" evidence="10"/>
<dbReference type="GO" id="GO:0004306">
    <property type="term" value="F:ethanolamine-phosphate cytidylyltransferase activity"/>
    <property type="evidence" value="ECO:0007669"/>
    <property type="project" value="UniProtKB-EC"/>
</dbReference>
<evidence type="ECO:0000256" key="4">
    <source>
        <dbReference type="ARBA" id="ARBA00022679"/>
    </source>
</evidence>
<accession>G0V6I4</accession>
<dbReference type="Proteomes" id="UP000001640">
    <property type="component" value="Chromosome 1"/>
</dbReference>
<dbReference type="SUPFAM" id="SSF52374">
    <property type="entry name" value="Nucleotidylyl transferase"/>
    <property type="match status" value="2"/>
</dbReference>
<reference key="2">
    <citation type="submission" date="2011-08" db="EMBL/GenBank/DDBJ databases">
        <title>Genome sequence of Naumovozyma castellii.</title>
        <authorList>
            <person name="Gordon J.L."/>
            <person name="Armisen D."/>
            <person name="Proux-Wera E."/>
            <person name="OhEigeartaigh S.S."/>
            <person name="Byrne K.P."/>
            <person name="Wolfe K.H."/>
        </authorList>
    </citation>
    <scope>NUCLEOTIDE SEQUENCE</scope>
    <source>
        <strain>Type strain:CBS 4309</strain>
    </source>
</reference>
<evidence type="ECO:0000256" key="1">
    <source>
        <dbReference type="ARBA" id="ARBA00005189"/>
    </source>
</evidence>
<dbReference type="UniPathway" id="UPA00558">
    <property type="reaction ID" value="UER00742"/>
</dbReference>
<dbReference type="OrthoDB" id="40021at2759"/>
<evidence type="ECO:0000256" key="2">
    <source>
        <dbReference type="ARBA" id="ARBA00010101"/>
    </source>
</evidence>
<evidence type="ECO:0000256" key="11">
    <source>
        <dbReference type="ARBA" id="ARBA00031473"/>
    </source>
</evidence>
<dbReference type="OMA" id="FESNNWV"/>
<dbReference type="STRING" id="1064592.G0V6I4"/>
<comment type="pathway">
    <text evidence="1">Lipid metabolism.</text>
</comment>
<protein>
    <recommendedName>
        <fullName evidence="10">ethanolamine-phosphate cytidylyltransferase</fullName>
        <ecNumber evidence="10">2.7.7.14</ecNumber>
    </recommendedName>
    <alternativeName>
        <fullName evidence="11">CTP:phosphoethanolamine cytidylyltransferase</fullName>
    </alternativeName>
</protein>
<keyword evidence="5" id="KW-0548">Nucleotidyltransferase</keyword>
<gene>
    <name evidence="13" type="primary">NCAS0A05190</name>
    <name evidence="13" type="ordered locus">NCAS_0A05190</name>
</gene>
<dbReference type="AlphaFoldDB" id="G0V6I4"/>
<feature type="domain" description="Cytidyltransferase-like" evidence="12">
    <location>
        <begin position="231"/>
        <end position="310"/>
    </location>
</feature>